<protein>
    <submittedName>
        <fullName evidence="1">Uncharacterized protein</fullName>
    </submittedName>
</protein>
<organism evidence="1 2">
    <name type="scientific">Clavispora lusitaniae</name>
    <name type="common">Candida lusitaniae</name>
    <dbReference type="NCBI Taxonomy" id="36911"/>
    <lineage>
        <taxon>Eukaryota</taxon>
        <taxon>Fungi</taxon>
        <taxon>Dikarya</taxon>
        <taxon>Ascomycota</taxon>
        <taxon>Saccharomycotina</taxon>
        <taxon>Pichiomycetes</taxon>
        <taxon>Metschnikowiaceae</taxon>
        <taxon>Clavispora</taxon>
    </lineage>
</organism>
<reference evidence="2" key="1">
    <citation type="journal article" date="2019" name="MBio">
        <title>Comparative genomics for the elucidation of multidrug resistance (MDR) in Candida lusitaniae.</title>
        <authorList>
            <person name="Kannan A."/>
            <person name="Asner S.A."/>
            <person name="Trachsel E."/>
            <person name="Kelly S."/>
            <person name="Parker J."/>
            <person name="Sanglard D."/>
        </authorList>
    </citation>
    <scope>NUCLEOTIDE SEQUENCE [LARGE SCALE GENOMIC DNA]</scope>
    <source>
        <strain evidence="2">P1</strain>
    </source>
</reference>
<evidence type="ECO:0000313" key="2">
    <source>
        <dbReference type="Proteomes" id="UP000326582"/>
    </source>
</evidence>
<keyword evidence="2" id="KW-1185">Reference proteome</keyword>
<gene>
    <name evidence="1" type="ORF">EJF14_40717</name>
</gene>
<name>A0ACD0WMU7_CLALS</name>
<dbReference type="Proteomes" id="UP000326582">
    <property type="component" value="Chromosome 4"/>
</dbReference>
<proteinExistence type="predicted"/>
<accession>A0ACD0WMU7</accession>
<dbReference type="EMBL" id="CP038487">
    <property type="protein sequence ID" value="QFZ28671.1"/>
    <property type="molecule type" value="Genomic_DNA"/>
</dbReference>
<sequence>MYPLSSWGCHALLALIGLRLFWLLAFRIFGLYLGYISINNGISFNEVYWYTKHRKISASSVRFRLWGNSKKIIIADLKVQLYSQPKGKPRQPKRFITSEPCTIYPENKLAVYLYRFVLRLLPSANIDIKRGQFETKNDDISFALLQLVFIKHRSAHEPNVYRFDAMSNIYQASGKLHSSGSSIPMSSGCCGLKASCSISATTGTVSHFTAHIQVDDSEVDVLHAIKGSIFRANKATDANESSTNSAKDRQVIESEPNTHTTLEGHLETFSSIHKKYFGAFQECSISIRNTHFKGFPLFPANDTQDLTDYLSKDDVDISMSVSVSTIAFNIARITSKSAGYDVLFDATTDKPLEVNTSVSILKAFFVSKHYDYSGEKSYYKKDEILDIPNFSLALKTNITDRFANGYGFEKAVSELIFSCGSPVIDVTADQFALLTYNYVVAKKLFTLGHLKKQNAPSRFDTFKNTESDSELDGDTQIAASEPSTPQVVKSKFTDSPQLKELKVDLSPSSFESFETPKPKDEFTLRKSKRVFNSPFNKIMSLINEFYPRLDVKFTMEQPRVMIRSLNADKSTTKMLMISYSMIVLHIATTLDNTYVATCNLLHPCITFSERFGCHQHVEDFCGLSDLTINCNISRDFKVTTSLNVQGVYMNLTKPDVLNGISHIIEETTRIVNQNLTSGLINKCFDAEIVQELDLGTKGQRRTQTPHKDDSLDIIFSDCPMWFVSATLKVTDVDIRLGSISPLLPPELISKLSQESQFNEKFVGTSSILNLSIDEVIFALRSVPEVSGSDSMLAVSSSETLSNDVNDHIFWQVESTIRNNKICLLENQKRQQPITYLPQLSVLIQSAIKGQQKIVDSSVEVDEVLGHIDRHSIFVIIGSVYLVHQTIVTPINQLCSKLRRNMESLHRNDSKTKRLFISEFLSFKVSLPKFNYIFSLSDEFKLYLQLFQLNIGGQDSGITLSSDFFRLLVNSTEVKGHWNRLLCADYLQFKVNDLMGIPSFLFDANSIRIIQPHQFAVYRLFDNLAVFTKVIKHLLKSMKLEEKSQIVSPKESPPLNIPVINIKAKQIFFSIEDDPFEAELGMIYQLGLQEQKKRLEMMDLLYGKARTQYISEESLSQKITEIQKIMEGSWIRKVKAYKSRIAQEIIDNQDFLFGAEVHIKENKCHNILPYSRTAPLCHMILSGVDLDLSSINFPFDDIPRFVHDKGQGVPGDTKYNLVIPAYVDLCVRELRIHARDYPLPLLNLPDSMDSRGKGNSLKLKGNLIINEALSLEEEHIRRLEVQLTKASSGSQPNSFDKLIIRKSMSTVKFYTDLDIVFGSKSPSRFVWGQSYSFVIQQIMASLDQFSKPPVDPSPKLGFWDKFRYIFHGNCAVKTSEDACIEFAFKGGRDPYNLFEKASGFVLSFRDHVKWNVNSNDDSLQFCKVNSNKVLWYIPNYLSAPLVCWSRESHKSTYLPELNQLVTSCFGYYLNPQKRIGKINEEKGVHNVCAKRVVELSGGVDFTLGFLLQRHASESGTISSDGKLHWEINLNNPAYVKEGHDSYKGFRTDRVHMAITLVAHTQSSYNTIHLSPGVFQQFFAWWSLFKSNMMLQVRRGKLFPNSKKSTKFSEHLFTNKFLFHIRDLFLSHIYDDSGYDVDDKVKFIGMRAKVSEFLVDLHQRKEERIDAHKDLSRHKRIMKMNFNQAEVALSKIDLRMMCAEYFKDIYEHNDDLAETETQKSKCEYTIFDKDYQWFDDKDYVEAFAPLNGRKREKMAAFPFMYSERFAFIRQTKSPDNIDWGAEHTHDCMLGSTDVEATGLNMFEARISELQKLNESSDTSYEDSHQVKREIEALQQMKSNLKKEKRSFSKSSTIEFEQHQNENFNNKFVLISMLLKWNESVRNLFLRYIYFVEFRSNMQKYLSYEFITMLEGLIDRKNSNDANSSLLSSVTDGVPNVEKLRSFLNEFSTSQDRIVNFDKIIRKVSEDETFEESFKIEVINPQIQLHSETVDNSVVLVTAPVLESKILTINSKKEDSLVTYSKELETRFGILLHDASVLVVDKHAVKAQKAPWAIKSYGSKSAWPPFLGIEICKNNSLAQDNIVLVRRMSMMLTYDKVKASNSNIDQIEVASVGSAEDIFAEGMDRLRVDVPKLEINCTSSQYFSLYVTILSLILYSEPRSARMAEKLRQLKFTIDFQDFSALHDRLVSLHAYLDAVNTIINNYSFRHSTRMSNEELNDYILLRNEKTENSAEIYLMLKTLLTGDIFADTSAQPIEDWRIAADRIILNILTDERKPILNLSINNGRYKRVTKEDGSNHNRVEIKSLEGRSLVEGAYYDKFLEPSYPPDGNDLVAVEWSMKRPIGGIKIINNFNISSQPLNVKLDEKTGMQLMNFIFHMENSSDYSDSPVSKAIDIIPNNKEHAGEGSGDSDEDSDEERKKVRFTDGSSSMTKKKTLSFISGSETHTEVGHDVNEMISRSKKYLSVVSFVCQSFELTISLKMKHGFKRWLNVNQFTLILPEWQIERTVTSMLGVVDVFKKLVIKTLLSSSGMLLANKMRSRSANDRKRLKKGR</sequence>
<evidence type="ECO:0000313" key="1">
    <source>
        <dbReference type="EMBL" id="QFZ28671.1"/>
    </source>
</evidence>